<keyword evidence="6" id="KW-0472">Membrane</keyword>
<dbReference type="Pfam" id="PF02646">
    <property type="entry name" value="RmuC"/>
    <property type="match status" value="1"/>
</dbReference>
<keyword evidence="3 5" id="KW-0175">Coiled coil</keyword>
<feature type="coiled-coil region" evidence="5">
    <location>
        <begin position="287"/>
        <end position="314"/>
    </location>
</feature>
<evidence type="ECO:0000256" key="5">
    <source>
        <dbReference type="SAM" id="Coils"/>
    </source>
</evidence>
<dbReference type="RefSeq" id="WP_307408668.1">
    <property type="nucleotide sequence ID" value="NZ_JAUSUR010000004.1"/>
</dbReference>
<keyword evidence="6" id="KW-1133">Transmembrane helix</keyword>
<dbReference type="PANTHER" id="PTHR30563">
    <property type="entry name" value="DNA RECOMBINATION PROTEIN RMUC"/>
    <property type="match status" value="1"/>
</dbReference>
<evidence type="ECO:0000313" key="7">
    <source>
        <dbReference type="EMBL" id="MDQ0361709.1"/>
    </source>
</evidence>
<feature type="transmembrane region" description="Helical" evidence="6">
    <location>
        <begin position="6"/>
        <end position="25"/>
    </location>
</feature>
<dbReference type="Proteomes" id="UP001230220">
    <property type="component" value="Unassembled WGS sequence"/>
</dbReference>
<evidence type="ECO:0000256" key="1">
    <source>
        <dbReference type="ARBA" id="ARBA00003416"/>
    </source>
</evidence>
<evidence type="ECO:0000256" key="2">
    <source>
        <dbReference type="ARBA" id="ARBA00009840"/>
    </source>
</evidence>
<comment type="function">
    <text evidence="1">Involved in DNA recombination.</text>
</comment>
<evidence type="ECO:0000256" key="3">
    <source>
        <dbReference type="ARBA" id="ARBA00023054"/>
    </source>
</evidence>
<dbReference type="Gene3D" id="1.20.1260.80">
    <property type="match status" value="1"/>
</dbReference>
<dbReference type="EMBL" id="JAUSUR010000004">
    <property type="protein sequence ID" value="MDQ0361709.1"/>
    <property type="molecule type" value="Genomic_DNA"/>
</dbReference>
<comment type="similarity">
    <text evidence="2">Belongs to the RmuC family.</text>
</comment>
<keyword evidence="6" id="KW-0812">Transmembrane</keyword>
<sequence>MDVGILLFLLCILVIVLIAMVVLLLRKQNQRVDNKENERLQLQMTKQLLDFQSAITQALRSDMNVLNENTNDKLFKMEHNVNKQLNMGFESTSKVFQEVMRQIGKIDQTQEQLKLLSYDVSSLHSILNDKKTRGIYGEIELYGLLENAFGLDYNRYAKQYRLSNGTIVDAVIYGNDALGMIPIDSKFPLENFNRLMEPELPAVRKQVIQNEFKSDVKKHINAIADKYLIVNETSEFAYMFIPAEAIFSYINANLSDVVEYSYQKKVYLVSPTTLMAYITAIKALYLGQQKNERMQEIQEELRKLALEFDRFTKRYETVQRDFERSYQDMKDVMITANKIVTRFQKIEAVEFDEDEH</sequence>
<gene>
    <name evidence="7" type="ORF">J2S15_002459</name>
</gene>
<reference evidence="7 8" key="1">
    <citation type="submission" date="2023-07" db="EMBL/GenBank/DDBJ databases">
        <title>Genomic Encyclopedia of Type Strains, Phase IV (KMG-IV): sequencing the most valuable type-strain genomes for metagenomic binning, comparative biology and taxonomic classification.</title>
        <authorList>
            <person name="Goeker M."/>
        </authorList>
    </citation>
    <scope>NUCLEOTIDE SEQUENCE [LARGE SCALE GENOMIC DNA]</scope>
    <source>
        <strain evidence="7 8">DSM 16784</strain>
    </source>
</reference>
<name>A0ABU0E486_9FIRM</name>
<comment type="caution">
    <text evidence="7">The sequence shown here is derived from an EMBL/GenBank/DDBJ whole genome shotgun (WGS) entry which is preliminary data.</text>
</comment>
<proteinExistence type="inferred from homology"/>
<accession>A0ABU0E486</accession>
<evidence type="ECO:0000313" key="8">
    <source>
        <dbReference type="Proteomes" id="UP001230220"/>
    </source>
</evidence>
<evidence type="ECO:0000256" key="4">
    <source>
        <dbReference type="ARBA" id="ARBA00023172"/>
    </source>
</evidence>
<organism evidence="7 8">
    <name type="scientific">Breznakia pachnodae</name>
    <dbReference type="NCBI Taxonomy" id="265178"/>
    <lineage>
        <taxon>Bacteria</taxon>
        <taxon>Bacillati</taxon>
        <taxon>Bacillota</taxon>
        <taxon>Erysipelotrichia</taxon>
        <taxon>Erysipelotrichales</taxon>
        <taxon>Erysipelotrichaceae</taxon>
        <taxon>Breznakia</taxon>
    </lineage>
</organism>
<keyword evidence="8" id="KW-1185">Reference proteome</keyword>
<protein>
    <submittedName>
        <fullName evidence="7">DNA recombination protein RmuC</fullName>
    </submittedName>
</protein>
<dbReference type="InterPro" id="IPR003798">
    <property type="entry name" value="DNA_recombination_RmuC"/>
</dbReference>
<dbReference type="PANTHER" id="PTHR30563:SF0">
    <property type="entry name" value="DNA RECOMBINATION PROTEIN RMUC"/>
    <property type="match status" value="1"/>
</dbReference>
<evidence type="ECO:0000256" key="6">
    <source>
        <dbReference type="SAM" id="Phobius"/>
    </source>
</evidence>
<keyword evidence="4" id="KW-0233">DNA recombination</keyword>